<dbReference type="OrthoDB" id="3945418at2759"/>
<dbReference type="PANTHER" id="PTHR24279:SF120">
    <property type="entry name" value="CYTOCHROME P450"/>
    <property type="match status" value="1"/>
</dbReference>
<dbReference type="CDD" id="cd11054">
    <property type="entry name" value="CYP24A1-like"/>
    <property type="match status" value="1"/>
</dbReference>
<evidence type="ECO:0000256" key="1">
    <source>
        <dbReference type="ARBA" id="ARBA00001971"/>
    </source>
</evidence>
<evidence type="ECO:0000256" key="6">
    <source>
        <dbReference type="ARBA" id="ARBA00023004"/>
    </source>
</evidence>
<dbReference type="InterPro" id="IPR036396">
    <property type="entry name" value="Cyt_P450_sf"/>
</dbReference>
<accession>W8B1T4</accession>
<protein>
    <submittedName>
        <fullName evidence="10">Cytochrome P450 CYP12A2</fullName>
    </submittedName>
</protein>
<dbReference type="InterPro" id="IPR017972">
    <property type="entry name" value="Cyt_P450_CS"/>
</dbReference>
<dbReference type="PROSITE" id="PS00086">
    <property type="entry name" value="CYTOCHROME_P450"/>
    <property type="match status" value="1"/>
</dbReference>
<dbReference type="AlphaFoldDB" id="W8B1T4"/>
<dbReference type="Gene3D" id="1.10.630.10">
    <property type="entry name" value="Cytochrome P450"/>
    <property type="match status" value="1"/>
</dbReference>
<dbReference type="GO" id="GO:0004497">
    <property type="term" value="F:monooxygenase activity"/>
    <property type="evidence" value="ECO:0007669"/>
    <property type="project" value="UniProtKB-KW"/>
</dbReference>
<organism evidence="10">
    <name type="scientific">Ceratitis capitata</name>
    <name type="common">Mediterranean fruit fly</name>
    <name type="synonym">Tephritis capitata</name>
    <dbReference type="NCBI Taxonomy" id="7213"/>
    <lineage>
        <taxon>Eukaryota</taxon>
        <taxon>Metazoa</taxon>
        <taxon>Ecdysozoa</taxon>
        <taxon>Arthropoda</taxon>
        <taxon>Hexapoda</taxon>
        <taxon>Insecta</taxon>
        <taxon>Pterygota</taxon>
        <taxon>Neoptera</taxon>
        <taxon>Endopterygota</taxon>
        <taxon>Diptera</taxon>
        <taxon>Brachycera</taxon>
        <taxon>Muscomorpha</taxon>
        <taxon>Tephritoidea</taxon>
        <taxon>Tephritidae</taxon>
        <taxon>Ceratitis</taxon>
        <taxon>Ceratitis</taxon>
    </lineage>
</organism>
<evidence type="ECO:0000256" key="5">
    <source>
        <dbReference type="ARBA" id="ARBA00023002"/>
    </source>
</evidence>
<gene>
    <name evidence="10" type="primary">C12A2</name>
</gene>
<dbReference type="EMBL" id="GAMC01014118">
    <property type="protein sequence ID" value="JAB92437.1"/>
    <property type="molecule type" value="mRNA"/>
</dbReference>
<evidence type="ECO:0000256" key="7">
    <source>
        <dbReference type="ARBA" id="ARBA00023033"/>
    </source>
</evidence>
<dbReference type="InterPro" id="IPR002401">
    <property type="entry name" value="Cyt_P450_E_grp-I"/>
</dbReference>
<dbReference type="Pfam" id="PF00067">
    <property type="entry name" value="p450"/>
    <property type="match status" value="1"/>
</dbReference>
<dbReference type="GO" id="GO:0005506">
    <property type="term" value="F:iron ion binding"/>
    <property type="evidence" value="ECO:0007669"/>
    <property type="project" value="InterPro"/>
</dbReference>
<evidence type="ECO:0000256" key="3">
    <source>
        <dbReference type="ARBA" id="ARBA00022617"/>
    </source>
</evidence>
<dbReference type="PRINTS" id="PR00385">
    <property type="entry name" value="P450"/>
</dbReference>
<comment type="similarity">
    <text evidence="2 9">Belongs to the cytochrome P450 family.</text>
</comment>
<evidence type="ECO:0000256" key="8">
    <source>
        <dbReference type="PIRSR" id="PIRSR602401-1"/>
    </source>
</evidence>
<keyword evidence="4 8" id="KW-0479">Metal-binding</keyword>
<dbReference type="PANTHER" id="PTHR24279">
    <property type="entry name" value="CYTOCHROME P450"/>
    <property type="match status" value="1"/>
</dbReference>
<proteinExistence type="evidence at transcript level"/>
<dbReference type="InterPro" id="IPR050479">
    <property type="entry name" value="CYP11_CYP27_families"/>
</dbReference>
<keyword evidence="3 8" id="KW-0349">Heme</keyword>
<reference evidence="10" key="1">
    <citation type="submission" date="2013-07" db="EMBL/GenBank/DDBJ databases">
        <authorList>
            <person name="Geib S."/>
        </authorList>
    </citation>
    <scope>NUCLEOTIDE SEQUENCE</scope>
</reference>
<dbReference type="PRINTS" id="PR00463">
    <property type="entry name" value="EP450I"/>
</dbReference>
<keyword evidence="5 9" id="KW-0560">Oxidoreductase</keyword>
<dbReference type="InterPro" id="IPR001128">
    <property type="entry name" value="Cyt_P450"/>
</dbReference>
<dbReference type="GO" id="GO:0020037">
    <property type="term" value="F:heme binding"/>
    <property type="evidence" value="ECO:0007669"/>
    <property type="project" value="InterPro"/>
</dbReference>
<evidence type="ECO:0000256" key="9">
    <source>
        <dbReference type="RuleBase" id="RU000461"/>
    </source>
</evidence>
<dbReference type="GO" id="GO:0016705">
    <property type="term" value="F:oxidoreductase activity, acting on paired donors, with incorporation or reduction of molecular oxygen"/>
    <property type="evidence" value="ECO:0007669"/>
    <property type="project" value="InterPro"/>
</dbReference>
<name>W8B1T4_CERCA</name>
<dbReference type="SUPFAM" id="SSF48264">
    <property type="entry name" value="Cytochrome P450"/>
    <property type="match status" value="1"/>
</dbReference>
<sequence>MLARYLKHSSRIIERSLGGPSLRGYAVAPQAQEQINDSSSSAEALENARPYSELSGPSAYEVIRGFLPGGEFHNKLFTEGIIELSLRYGDIFRFPAMFGKPEMVMNLNPADYPIIFRNEGIWPQRRSFETSNYHREVHRADFFQGVTGLVTTAGEDWAKFRTAVNPVLMQPKNARLYLNTILEINDEFLERIRHIRDPHTLEMPDDFHDDLNRLTLEGVVGIALNKRLGMLHKNRDSPECKLLLQSIRNFFDYSEDLEINPSIWKIVKTPTFYKLMKSLDTLTEICNKYIDEALKKLEQDKDGKLTTEVGKEKSVLEKLLRIDRKIAVVMALDMMAAGVDTTSSALTGILFCIAKNPDKQQKLFEELKRVLPHKDSQLTIESMQNLPYLRACIKEGLRYHPVIPGTMRRLPNDVVLSGYRIPAGVDISISSNLILRNEKFVVEPNKYIPERWVRNDPEGRKYHIENPFLFLPFGFGPRSCVGKRIVDLELEVTLARLVRNFVIEFNYSTEKAFIPKIVFIPGIPLNFKFEERRE</sequence>
<evidence type="ECO:0000256" key="2">
    <source>
        <dbReference type="ARBA" id="ARBA00010617"/>
    </source>
</evidence>
<evidence type="ECO:0000256" key="4">
    <source>
        <dbReference type="ARBA" id="ARBA00022723"/>
    </source>
</evidence>
<feature type="binding site" description="axial binding residue" evidence="8">
    <location>
        <position position="480"/>
    </location>
    <ligand>
        <name>heme</name>
        <dbReference type="ChEBI" id="CHEBI:30413"/>
    </ligand>
    <ligandPart>
        <name>Fe</name>
        <dbReference type="ChEBI" id="CHEBI:18248"/>
    </ligandPart>
</feature>
<evidence type="ECO:0000313" key="10">
    <source>
        <dbReference type="EMBL" id="JAB92437.1"/>
    </source>
</evidence>
<comment type="cofactor">
    <cofactor evidence="1 8">
        <name>heme</name>
        <dbReference type="ChEBI" id="CHEBI:30413"/>
    </cofactor>
</comment>
<reference evidence="10" key="2">
    <citation type="journal article" date="2014" name="BMC Genomics">
        <title>A genomic perspective to assessing quality of mass-reared SIT flies used in Mediterranean fruit fly (Ceratitis capitata) eradication in California.</title>
        <authorList>
            <person name="Calla B."/>
            <person name="Hall B."/>
            <person name="Hou S."/>
            <person name="Geib S.M."/>
        </authorList>
    </citation>
    <scope>NUCLEOTIDE SEQUENCE</scope>
</reference>
<keyword evidence="6 8" id="KW-0408">Iron</keyword>
<dbReference type="FunFam" id="1.10.630.10:FF:000006">
    <property type="entry name" value="Cytochrome P450 302a1, mitochondrial"/>
    <property type="match status" value="1"/>
</dbReference>
<keyword evidence="7 9" id="KW-0503">Monooxygenase</keyword>